<comment type="caution">
    <text evidence="9">Lacks conserved residue(s) required for the propagation of feature annotation.</text>
</comment>
<evidence type="ECO:0000256" key="4">
    <source>
        <dbReference type="ARBA" id="ARBA00022777"/>
    </source>
</evidence>
<protein>
    <recommendedName>
        <fullName evidence="9">Deoxyribokinase</fullName>
        <shortName evidence="9">dRK</shortName>
        <ecNumber evidence="9">2.7.1.229</ecNumber>
    </recommendedName>
    <alternativeName>
        <fullName evidence="9">ATP:2-deoxy-D-ribose 5-phosphotransferase</fullName>
    </alternativeName>
</protein>
<comment type="caution">
    <text evidence="11">The sequence shown here is derived from an EMBL/GenBank/DDBJ whole genome shotgun (WGS) entry which is preliminary data.</text>
</comment>
<keyword evidence="4 9" id="KW-0418">Kinase</keyword>
<gene>
    <name evidence="11" type="primary">rbsK</name>
    <name evidence="9" type="synonym">deoK</name>
    <name evidence="11" type="ORF">H9891_08270</name>
</gene>
<evidence type="ECO:0000256" key="3">
    <source>
        <dbReference type="ARBA" id="ARBA00022741"/>
    </source>
</evidence>
<dbReference type="InterPro" id="IPR011877">
    <property type="entry name" value="Ribokinase"/>
</dbReference>
<keyword evidence="7 9" id="KW-0630">Potassium</keyword>
<comment type="subcellular location">
    <subcellularLocation>
        <location evidence="9">Cytoplasm</location>
    </subcellularLocation>
</comment>
<reference evidence="11" key="1">
    <citation type="journal article" date="2021" name="PeerJ">
        <title>Extensive microbial diversity within the chicken gut microbiome revealed by metagenomics and culture.</title>
        <authorList>
            <person name="Gilroy R."/>
            <person name="Ravi A."/>
            <person name="Getino M."/>
            <person name="Pursley I."/>
            <person name="Horton D.L."/>
            <person name="Alikhan N.F."/>
            <person name="Baker D."/>
            <person name="Gharbi K."/>
            <person name="Hall N."/>
            <person name="Watson M."/>
            <person name="Adriaenssens E.M."/>
            <person name="Foster-Nyarko E."/>
            <person name="Jarju S."/>
            <person name="Secka A."/>
            <person name="Antonio M."/>
            <person name="Oren A."/>
            <person name="Chaudhuri R.R."/>
            <person name="La Ragione R."/>
            <person name="Hildebrand F."/>
            <person name="Pallen M.J."/>
        </authorList>
    </citation>
    <scope>NUCLEOTIDE SEQUENCE</scope>
    <source>
        <strain evidence="11">ChiHjej13B12-752</strain>
    </source>
</reference>
<dbReference type="GO" id="GO:0006014">
    <property type="term" value="P:D-ribose metabolic process"/>
    <property type="evidence" value="ECO:0007669"/>
    <property type="project" value="UniProtKB-UniRule"/>
</dbReference>
<feature type="binding site" evidence="9">
    <location>
        <position position="285"/>
    </location>
    <ligand>
        <name>K(+)</name>
        <dbReference type="ChEBI" id="CHEBI:29103"/>
    </ligand>
</feature>
<keyword evidence="1 9" id="KW-0808">Transferase</keyword>
<feature type="binding site" evidence="9">
    <location>
        <begin position="251"/>
        <end position="252"/>
    </location>
    <ligand>
        <name>ATP</name>
        <dbReference type="ChEBI" id="CHEBI:30616"/>
    </ligand>
</feature>
<keyword evidence="9" id="KW-0963">Cytoplasm</keyword>
<feature type="binding site" evidence="9">
    <location>
        <position position="291"/>
    </location>
    <ligand>
        <name>K(+)</name>
        <dbReference type="ChEBI" id="CHEBI:29103"/>
    </ligand>
</feature>
<comment type="cofactor">
    <cofactor evidence="9">
        <name>Mg(2+)</name>
        <dbReference type="ChEBI" id="CHEBI:18420"/>
    </cofactor>
</comment>
<evidence type="ECO:0000256" key="8">
    <source>
        <dbReference type="ARBA" id="ARBA00023277"/>
    </source>
</evidence>
<feature type="binding site" evidence="9">
    <location>
        <begin position="39"/>
        <end position="43"/>
    </location>
    <ligand>
        <name>substrate</name>
    </ligand>
</feature>
<feature type="binding site" evidence="9">
    <location>
        <position position="282"/>
    </location>
    <ligand>
        <name>K(+)</name>
        <dbReference type="ChEBI" id="CHEBI:29103"/>
    </ligand>
</feature>
<comment type="catalytic activity">
    <reaction evidence="9">
        <text>2-deoxy-D-ribose + ATP = 2-deoxy-D-ribose 5-phosphate + ADP + H(+)</text>
        <dbReference type="Rhea" id="RHEA:30871"/>
        <dbReference type="ChEBI" id="CHEBI:15378"/>
        <dbReference type="ChEBI" id="CHEBI:30616"/>
        <dbReference type="ChEBI" id="CHEBI:62877"/>
        <dbReference type="ChEBI" id="CHEBI:90761"/>
        <dbReference type="ChEBI" id="CHEBI:456216"/>
        <dbReference type="EC" id="2.7.1.229"/>
    </reaction>
</comment>
<feature type="active site" description="Proton acceptor" evidence="9">
    <location>
        <position position="252"/>
    </location>
</feature>
<evidence type="ECO:0000256" key="2">
    <source>
        <dbReference type="ARBA" id="ARBA00022723"/>
    </source>
</evidence>
<feature type="binding site" evidence="9">
    <location>
        <position position="287"/>
    </location>
    <ligand>
        <name>K(+)</name>
        <dbReference type="ChEBI" id="CHEBI:29103"/>
    </ligand>
</feature>
<feature type="binding site" evidence="9">
    <location>
        <position position="184"/>
    </location>
    <ligand>
        <name>ATP</name>
        <dbReference type="ChEBI" id="CHEBI:30616"/>
    </ligand>
</feature>
<feature type="site" description="Important for substrate specificity" evidence="9">
    <location>
        <position position="11"/>
    </location>
</feature>
<keyword evidence="3 9" id="KW-0547">Nucleotide-binding</keyword>
<evidence type="ECO:0000259" key="10">
    <source>
        <dbReference type="Pfam" id="PF00294"/>
    </source>
</evidence>
<dbReference type="EC" id="2.7.1.229" evidence="9"/>
<dbReference type="PRINTS" id="PR00990">
    <property type="entry name" value="RIBOKINASE"/>
</dbReference>
<feature type="domain" description="Carbohydrate kinase PfkB" evidence="10">
    <location>
        <begin position="1"/>
        <end position="294"/>
    </location>
</feature>
<feature type="binding site" evidence="9">
    <location>
        <position position="248"/>
    </location>
    <ligand>
        <name>K(+)</name>
        <dbReference type="ChEBI" id="CHEBI:29103"/>
    </ligand>
</feature>
<dbReference type="EMBL" id="DXHR01000027">
    <property type="protein sequence ID" value="HIW13127.1"/>
    <property type="molecule type" value="Genomic_DNA"/>
</dbReference>
<name>A0A9D1U0D4_9STAP</name>
<dbReference type="GO" id="GO:0046872">
    <property type="term" value="F:metal ion binding"/>
    <property type="evidence" value="ECO:0007669"/>
    <property type="project" value="UniProtKB-KW"/>
</dbReference>
<dbReference type="GO" id="GO:0005524">
    <property type="term" value="F:ATP binding"/>
    <property type="evidence" value="ECO:0007669"/>
    <property type="project" value="UniProtKB-UniRule"/>
</dbReference>
<dbReference type="PANTHER" id="PTHR10584:SF166">
    <property type="entry name" value="RIBOKINASE"/>
    <property type="match status" value="1"/>
</dbReference>
<evidence type="ECO:0000256" key="7">
    <source>
        <dbReference type="ARBA" id="ARBA00022958"/>
    </source>
</evidence>
<comment type="function">
    <text evidence="9">Catalyzes the ATP-dependent phosphorylation of 2-deoxy-D-ribose to 2-deoxy-D-ribose 5-phosphate (dRib-5P), allowing the use of deoxyribose as the sole carbon source.</text>
</comment>
<dbReference type="Gene3D" id="3.40.1190.20">
    <property type="match status" value="1"/>
</dbReference>
<dbReference type="InterPro" id="IPR011611">
    <property type="entry name" value="PfkB_dom"/>
</dbReference>
<dbReference type="CDD" id="cd01174">
    <property type="entry name" value="ribokinase"/>
    <property type="match status" value="1"/>
</dbReference>
<dbReference type="GO" id="GO:0005829">
    <property type="term" value="C:cytosol"/>
    <property type="evidence" value="ECO:0007669"/>
    <property type="project" value="TreeGrafter"/>
</dbReference>
<evidence type="ECO:0000256" key="1">
    <source>
        <dbReference type="ARBA" id="ARBA00022679"/>
    </source>
</evidence>
<feature type="binding site" evidence="9">
    <location>
        <begin position="220"/>
        <end position="225"/>
    </location>
    <ligand>
        <name>ATP</name>
        <dbReference type="ChEBI" id="CHEBI:30616"/>
    </ligand>
</feature>
<evidence type="ECO:0000256" key="5">
    <source>
        <dbReference type="ARBA" id="ARBA00022840"/>
    </source>
</evidence>
<dbReference type="InterPro" id="IPR002139">
    <property type="entry name" value="Ribo/fructo_kinase"/>
</dbReference>
<feature type="binding site" evidence="9">
    <location>
        <position position="140"/>
    </location>
    <ligand>
        <name>substrate</name>
    </ligand>
</feature>
<sequence length="307" mass="33227">MKKILVIGSFMTDLVFKTSKMPSKGETYIGEQYEKYTGGKGANQAVAASRLGADVSMIGKLGYDEFGREHIEKLKEENIGHGGVLFDSTARTGVGNVTIDDAGDNKIIVVPGANLTLNESDIEQHKQLIKDSDIVVLQLEIPIDIVYQCIDLAEEYGKTIILNPAPAQIIDEQIAKKVDYFIPNEVESCLLTGQKVEGVDDARTAAQILLNQGYQNVIVTLGDKGAIYTGEGVEEYFDPLEVKAVDSTAAGDSFIGTFAYGLSMDWNLADIMETAIRASACTVTKLGAQPSLPAWTDIENMKATAKF</sequence>
<dbReference type="HAMAP" id="MF_01987">
    <property type="entry name" value="Ribokinase"/>
    <property type="match status" value="1"/>
</dbReference>
<dbReference type="GO" id="GO:0004747">
    <property type="term" value="F:ribokinase activity"/>
    <property type="evidence" value="ECO:0007669"/>
    <property type="project" value="UniProtKB-UniRule"/>
</dbReference>
<keyword evidence="8 9" id="KW-0119">Carbohydrate metabolism</keyword>
<dbReference type="Pfam" id="PF00294">
    <property type="entry name" value="PfkB"/>
    <property type="match status" value="1"/>
</dbReference>
<evidence type="ECO:0000313" key="11">
    <source>
        <dbReference type="EMBL" id="HIW13127.1"/>
    </source>
</evidence>
<dbReference type="InterPro" id="IPR029056">
    <property type="entry name" value="Ribokinase-like"/>
</dbReference>
<reference evidence="11" key="2">
    <citation type="submission" date="2021-04" db="EMBL/GenBank/DDBJ databases">
        <authorList>
            <person name="Gilroy R."/>
        </authorList>
    </citation>
    <scope>NUCLEOTIDE SEQUENCE</scope>
    <source>
        <strain evidence="11">ChiHjej13B12-752</strain>
    </source>
</reference>
<dbReference type="PANTHER" id="PTHR10584">
    <property type="entry name" value="SUGAR KINASE"/>
    <property type="match status" value="1"/>
</dbReference>
<dbReference type="SUPFAM" id="SSF53613">
    <property type="entry name" value="Ribokinase-like"/>
    <property type="match status" value="1"/>
</dbReference>
<dbReference type="Proteomes" id="UP000823989">
    <property type="component" value="Unassembled WGS sequence"/>
</dbReference>
<accession>A0A9D1U0D4</accession>
<comment type="similarity">
    <text evidence="9">Belongs to the carbohydrate kinase PfkB family. Deoxyribokinase subfamily.</text>
</comment>
<keyword evidence="6 9" id="KW-0460">Magnesium</keyword>
<dbReference type="AlphaFoldDB" id="A0A9D1U0D4"/>
<evidence type="ECO:0000256" key="6">
    <source>
        <dbReference type="ARBA" id="ARBA00022842"/>
    </source>
</evidence>
<proteinExistence type="inferred from homology"/>
<dbReference type="NCBIfam" id="TIGR02152">
    <property type="entry name" value="D_ribokin_bact"/>
    <property type="match status" value="1"/>
</dbReference>
<feature type="binding site" evidence="9">
    <location>
        <position position="252"/>
    </location>
    <ligand>
        <name>substrate</name>
    </ligand>
</feature>
<feature type="binding site" evidence="9">
    <location>
        <position position="246"/>
    </location>
    <ligand>
        <name>K(+)</name>
        <dbReference type="ChEBI" id="CHEBI:29103"/>
    </ligand>
</feature>
<evidence type="ECO:0000256" key="9">
    <source>
        <dbReference type="HAMAP-Rule" id="MF_01987"/>
    </source>
</evidence>
<keyword evidence="5 9" id="KW-0067">ATP-binding</keyword>
<evidence type="ECO:0000313" key="12">
    <source>
        <dbReference type="Proteomes" id="UP000823989"/>
    </source>
</evidence>
<feature type="binding site" evidence="9">
    <location>
        <begin position="11"/>
        <end position="13"/>
    </location>
    <ligand>
        <name>substrate</name>
    </ligand>
</feature>
<keyword evidence="2 9" id="KW-0479">Metal-binding</keyword>
<comment type="subunit">
    <text evidence="9">Homodimer.</text>
</comment>
<organism evidence="11 12">
    <name type="scientific">Candidatus Salinicoccus stercoripullorum</name>
    <dbReference type="NCBI Taxonomy" id="2838756"/>
    <lineage>
        <taxon>Bacteria</taxon>
        <taxon>Bacillati</taxon>
        <taxon>Bacillota</taxon>
        <taxon>Bacilli</taxon>
        <taxon>Bacillales</taxon>
        <taxon>Staphylococcaceae</taxon>
        <taxon>Salinicoccus</taxon>
    </lineage>
</organism>